<evidence type="ECO:0000313" key="12">
    <source>
        <dbReference type="EMBL" id="SPP66310.1"/>
    </source>
</evidence>
<dbReference type="PANTHER" id="PTHR48085">
    <property type="entry name" value="CADMIUM/ZINC-TRANSPORTING ATPASE HMA2-RELATED"/>
    <property type="match status" value="1"/>
</dbReference>
<evidence type="ECO:0000259" key="11">
    <source>
        <dbReference type="Pfam" id="PF00122"/>
    </source>
</evidence>
<feature type="transmembrane region" description="Helical" evidence="10">
    <location>
        <begin position="597"/>
        <end position="624"/>
    </location>
</feature>
<gene>
    <name evidence="12" type="primary">ctpG</name>
    <name evidence="12" type="ORF">NITLEN_60113</name>
</gene>
<proteinExistence type="inferred from homology"/>
<comment type="subcellular location">
    <subcellularLocation>
        <location evidence="10">Cell membrane</location>
    </subcellularLocation>
    <subcellularLocation>
        <location evidence="1">Membrane</location>
    </subcellularLocation>
</comment>
<evidence type="ECO:0000256" key="6">
    <source>
        <dbReference type="ARBA" id="ARBA00022989"/>
    </source>
</evidence>
<dbReference type="PRINTS" id="PR00941">
    <property type="entry name" value="CDATPASE"/>
</dbReference>
<evidence type="ECO:0000256" key="4">
    <source>
        <dbReference type="ARBA" id="ARBA00022723"/>
    </source>
</evidence>
<evidence type="ECO:0000256" key="10">
    <source>
        <dbReference type="RuleBase" id="RU362081"/>
    </source>
</evidence>
<dbReference type="FunCoup" id="A0A330L8P4">
    <property type="interactions" value="118"/>
</dbReference>
<dbReference type="InParanoid" id="A0A330L8P4"/>
<dbReference type="InterPro" id="IPR023298">
    <property type="entry name" value="ATPase_P-typ_TM_dom_sf"/>
</dbReference>
<keyword evidence="4 10" id="KW-0479">Metal-binding</keyword>
<dbReference type="InterPro" id="IPR008250">
    <property type="entry name" value="ATPase_P-typ_transduc_dom_A_sf"/>
</dbReference>
<dbReference type="Pfam" id="PF00702">
    <property type="entry name" value="Hydrolase"/>
    <property type="match status" value="1"/>
</dbReference>
<dbReference type="InterPro" id="IPR027256">
    <property type="entry name" value="P-typ_ATPase_IB"/>
</dbReference>
<evidence type="ECO:0000256" key="3">
    <source>
        <dbReference type="ARBA" id="ARBA00022692"/>
    </source>
</evidence>
<evidence type="ECO:0000256" key="7">
    <source>
        <dbReference type="ARBA" id="ARBA00023136"/>
    </source>
</evidence>
<dbReference type="PROSITE" id="PS00154">
    <property type="entry name" value="ATPASE_E1_E2"/>
    <property type="match status" value="1"/>
</dbReference>
<feature type="transmembrane region" description="Helical" evidence="10">
    <location>
        <begin position="33"/>
        <end position="51"/>
    </location>
</feature>
<dbReference type="SUPFAM" id="SSF81653">
    <property type="entry name" value="Calcium ATPase, transduction domain A"/>
    <property type="match status" value="1"/>
</dbReference>
<keyword evidence="13" id="KW-1185">Reference proteome</keyword>
<keyword evidence="10" id="KW-0547">Nucleotide-binding</keyword>
<evidence type="ECO:0000256" key="2">
    <source>
        <dbReference type="ARBA" id="ARBA00006024"/>
    </source>
</evidence>
<dbReference type="SFLD" id="SFLDG00002">
    <property type="entry name" value="C1.7:_P-type_atpase_like"/>
    <property type="match status" value="1"/>
</dbReference>
<dbReference type="GO" id="GO:0015086">
    <property type="term" value="F:cadmium ion transmembrane transporter activity"/>
    <property type="evidence" value="ECO:0007669"/>
    <property type="project" value="TreeGrafter"/>
</dbReference>
<evidence type="ECO:0000256" key="8">
    <source>
        <dbReference type="ARBA" id="ARBA00039097"/>
    </source>
</evidence>
<keyword evidence="10" id="KW-1003">Cell membrane</keyword>
<dbReference type="SFLD" id="SFLDF00027">
    <property type="entry name" value="p-type_atpase"/>
    <property type="match status" value="1"/>
</dbReference>
<keyword evidence="7 10" id="KW-0472">Membrane</keyword>
<sequence length="650" mass="68726">MCESRMGPVRPEGNDHQDGFDGPWWRYPVLRNALMAGALAGAGFVLAHLGLISSQIEGLCYLLAIPLGGYHWGREAVEALVRERVVGIDLLMLAATVGSGILGLWDEAAFLVFLYGSAEGLEEYTYARTRSAIRALLDLAPKEAHVLRNGEELTIPAERLQVGDHFLIRPGEGLPTDGIIRSGSSSLDESPITGESLPVDKGLGMKVFAGSLNRQGLLEVEATAPFQDNTLAKIIHLVEEAQERKGAAQQWIERFGRRYSPAVLLVALGFLIVPYLLGLPLADWAMRAVVLLVAAAPCALVMSTPVATAAAIGTAGKRGILIKGGAHLEHLGRIRAVAFDKTGTLTYGRPVVTDLIPFTGSEEELLALAAGMEYGSEHPLARAIVERARAAEIVPVEVRTFHALMGAGATAVVGDQSWYVGSPDLFQQLGVDLTTIEGHVRALQAEGKTVVLVGNQHTLRGLFALQDRIREGVREVIAGLHTMGVRVVMLTGDNARTARSVAQALGIDSYLADLKPEDKVRAVHDLEARYGAVLMVGDGVNDAPALAAATCGVAMGAAGTDAAIEAADVALMADDLSKVGEALRLGAKARQISMENIVFSLVLLAVLIPLAVGGFLSVAVAVLVHEVSELLAVANGLRVGWPAARVSTSE</sequence>
<dbReference type="GO" id="GO:0046872">
    <property type="term" value="F:metal ion binding"/>
    <property type="evidence" value="ECO:0007669"/>
    <property type="project" value="UniProtKB-KW"/>
</dbReference>
<dbReference type="InterPro" id="IPR051014">
    <property type="entry name" value="Cation_Transport_ATPase_IB"/>
</dbReference>
<evidence type="ECO:0000313" key="13">
    <source>
        <dbReference type="Proteomes" id="UP000248168"/>
    </source>
</evidence>
<dbReference type="Proteomes" id="UP000248168">
    <property type="component" value="Unassembled WGS sequence"/>
</dbReference>
<dbReference type="Pfam" id="PF00122">
    <property type="entry name" value="E1-E2_ATPase"/>
    <property type="match status" value="1"/>
</dbReference>
<dbReference type="AlphaFoldDB" id="A0A330L8P4"/>
<dbReference type="GO" id="GO:0016887">
    <property type="term" value="F:ATP hydrolysis activity"/>
    <property type="evidence" value="ECO:0007669"/>
    <property type="project" value="InterPro"/>
</dbReference>
<dbReference type="InterPro" id="IPR036412">
    <property type="entry name" value="HAD-like_sf"/>
</dbReference>
<dbReference type="InterPro" id="IPR001757">
    <property type="entry name" value="P_typ_ATPase"/>
</dbReference>
<dbReference type="NCBIfam" id="TIGR01525">
    <property type="entry name" value="ATPase-IB_hvy"/>
    <property type="match status" value="1"/>
</dbReference>
<keyword evidence="3 10" id="KW-0812">Transmembrane</keyword>
<accession>A0A330L8P4</accession>
<keyword evidence="5" id="KW-1278">Translocase</keyword>
<dbReference type="Gene3D" id="3.40.1110.10">
    <property type="entry name" value="Calcium-transporting ATPase, cytoplasmic domain N"/>
    <property type="match status" value="1"/>
</dbReference>
<dbReference type="InterPro" id="IPR044492">
    <property type="entry name" value="P_typ_ATPase_HD_dom"/>
</dbReference>
<keyword evidence="6 10" id="KW-1133">Transmembrane helix</keyword>
<dbReference type="InterPro" id="IPR023299">
    <property type="entry name" value="ATPase_P-typ_cyto_dom_N"/>
</dbReference>
<dbReference type="GO" id="GO:0005524">
    <property type="term" value="F:ATP binding"/>
    <property type="evidence" value="ECO:0007669"/>
    <property type="project" value="UniProtKB-UniRule"/>
</dbReference>
<dbReference type="PANTHER" id="PTHR48085:SF5">
    <property type="entry name" value="CADMIUM_ZINC-TRANSPORTING ATPASE HMA4-RELATED"/>
    <property type="match status" value="1"/>
</dbReference>
<dbReference type="SUPFAM" id="SSF56784">
    <property type="entry name" value="HAD-like"/>
    <property type="match status" value="1"/>
</dbReference>
<dbReference type="SUPFAM" id="SSF81665">
    <property type="entry name" value="Calcium ATPase, transmembrane domain M"/>
    <property type="match status" value="1"/>
</dbReference>
<evidence type="ECO:0000256" key="5">
    <source>
        <dbReference type="ARBA" id="ARBA00022967"/>
    </source>
</evidence>
<name>A0A330L8P4_9BACT</name>
<dbReference type="GO" id="GO:0016463">
    <property type="term" value="F:P-type zinc transporter activity"/>
    <property type="evidence" value="ECO:0007669"/>
    <property type="project" value="UniProtKB-EC"/>
</dbReference>
<dbReference type="EC" id="7.2.2.12" evidence="8"/>
<evidence type="ECO:0000256" key="9">
    <source>
        <dbReference type="ARBA" id="ARBA00047308"/>
    </source>
</evidence>
<dbReference type="FunFam" id="2.70.150.10:FF:000002">
    <property type="entry name" value="Copper-transporting ATPase 1, putative"/>
    <property type="match status" value="1"/>
</dbReference>
<evidence type="ECO:0000256" key="1">
    <source>
        <dbReference type="ARBA" id="ARBA00004370"/>
    </source>
</evidence>
<comment type="catalytic activity">
    <reaction evidence="9">
        <text>Zn(2+)(in) + ATP + H2O = Zn(2+)(out) + ADP + phosphate + H(+)</text>
        <dbReference type="Rhea" id="RHEA:20621"/>
        <dbReference type="ChEBI" id="CHEBI:15377"/>
        <dbReference type="ChEBI" id="CHEBI:15378"/>
        <dbReference type="ChEBI" id="CHEBI:29105"/>
        <dbReference type="ChEBI" id="CHEBI:30616"/>
        <dbReference type="ChEBI" id="CHEBI:43474"/>
        <dbReference type="ChEBI" id="CHEBI:456216"/>
        <dbReference type="EC" id="7.2.2.12"/>
    </reaction>
</comment>
<keyword evidence="12" id="KW-0378">Hydrolase</keyword>
<reference evidence="13" key="1">
    <citation type="submission" date="2018-04" db="EMBL/GenBank/DDBJ databases">
        <authorList>
            <person name="Lucker S."/>
            <person name="Sakoula D."/>
        </authorList>
    </citation>
    <scope>NUCLEOTIDE SEQUENCE [LARGE SCALE GENOMIC DNA]</scope>
</reference>
<feature type="domain" description="P-type ATPase A" evidence="11">
    <location>
        <begin position="139"/>
        <end position="239"/>
    </location>
</feature>
<protein>
    <recommendedName>
        <fullName evidence="8">P-type Zn(2+) transporter</fullName>
        <ecNumber evidence="8">7.2.2.12</ecNumber>
    </recommendedName>
</protein>
<dbReference type="GO" id="GO:0005886">
    <property type="term" value="C:plasma membrane"/>
    <property type="evidence" value="ECO:0007669"/>
    <property type="project" value="UniProtKB-SubCell"/>
</dbReference>
<feature type="transmembrane region" description="Helical" evidence="10">
    <location>
        <begin position="288"/>
        <end position="313"/>
    </location>
</feature>
<dbReference type="InterPro" id="IPR018303">
    <property type="entry name" value="ATPase_P-typ_P_site"/>
</dbReference>
<keyword evidence="10" id="KW-0067">ATP-binding</keyword>
<dbReference type="Gene3D" id="3.40.50.1000">
    <property type="entry name" value="HAD superfamily/HAD-like"/>
    <property type="match status" value="1"/>
</dbReference>
<dbReference type="Gene3D" id="2.70.150.10">
    <property type="entry name" value="Calcium-transporting ATPase, cytoplasmic transduction domain A"/>
    <property type="match status" value="1"/>
</dbReference>
<dbReference type="PRINTS" id="PR00119">
    <property type="entry name" value="CATATPASE"/>
</dbReference>
<dbReference type="EMBL" id="OUNR01000019">
    <property type="protein sequence ID" value="SPP66310.1"/>
    <property type="molecule type" value="Genomic_DNA"/>
</dbReference>
<feature type="transmembrane region" description="Helical" evidence="10">
    <location>
        <begin position="262"/>
        <end position="282"/>
    </location>
</feature>
<dbReference type="NCBIfam" id="TIGR01494">
    <property type="entry name" value="ATPase_P-type"/>
    <property type="match status" value="1"/>
</dbReference>
<dbReference type="SFLD" id="SFLDS00003">
    <property type="entry name" value="Haloacid_Dehalogenase"/>
    <property type="match status" value="1"/>
</dbReference>
<dbReference type="InterPro" id="IPR059000">
    <property type="entry name" value="ATPase_P-type_domA"/>
</dbReference>
<dbReference type="InterPro" id="IPR023214">
    <property type="entry name" value="HAD_sf"/>
</dbReference>
<organism evidence="12 13">
    <name type="scientific">Nitrospira lenta</name>
    <dbReference type="NCBI Taxonomy" id="1436998"/>
    <lineage>
        <taxon>Bacteria</taxon>
        <taxon>Pseudomonadati</taxon>
        <taxon>Nitrospirota</taxon>
        <taxon>Nitrospiria</taxon>
        <taxon>Nitrospirales</taxon>
        <taxon>Nitrospiraceae</taxon>
        <taxon>Nitrospira</taxon>
    </lineage>
</organism>
<comment type="similarity">
    <text evidence="2 10">Belongs to the cation transport ATPase (P-type) (TC 3.A.3) family. Type IB subfamily.</text>
</comment>